<dbReference type="EMBL" id="CANTFK010000978">
    <property type="protein sequence ID" value="CAI5735814.1"/>
    <property type="molecule type" value="Genomic_DNA"/>
</dbReference>
<dbReference type="AlphaFoldDB" id="A0AAV0UG24"/>
<dbReference type="EMBL" id="CANTFK010000978">
    <property type="protein sequence ID" value="CAI5735809.1"/>
    <property type="molecule type" value="Genomic_DNA"/>
</dbReference>
<evidence type="ECO:0000313" key="1">
    <source>
        <dbReference type="EMBL" id="CAI5735809.1"/>
    </source>
</evidence>
<evidence type="ECO:0000313" key="2">
    <source>
        <dbReference type="EMBL" id="CAI5735814.1"/>
    </source>
</evidence>
<evidence type="ECO:0000313" key="3">
    <source>
        <dbReference type="Proteomes" id="UP001159659"/>
    </source>
</evidence>
<proteinExistence type="predicted"/>
<organism evidence="1 3">
    <name type="scientific">Peronospora farinosa</name>
    <dbReference type="NCBI Taxonomy" id="134698"/>
    <lineage>
        <taxon>Eukaryota</taxon>
        <taxon>Sar</taxon>
        <taxon>Stramenopiles</taxon>
        <taxon>Oomycota</taxon>
        <taxon>Peronosporomycetes</taxon>
        <taxon>Peronosporales</taxon>
        <taxon>Peronosporaceae</taxon>
        <taxon>Peronospora</taxon>
    </lineage>
</organism>
<sequence length="154" mass="17573">MNPVAYLEGQNIKLGPSFNKWRIENNYKTLRAFMDDEKRYRVVPGADFKCGWTDSNGKAQPIPKNGDMRVSGYTHDGPCEVWLDDKMVAQGDNCHNDFPAKKHCIDYSSCKGTCVLHWYWLAERFVKNKHSWQVYKACVPLTTGGQPVAPPKCN</sequence>
<dbReference type="Proteomes" id="UP001159659">
    <property type="component" value="Unassembled WGS sequence"/>
</dbReference>
<reference evidence="1" key="1">
    <citation type="submission" date="2022-12" db="EMBL/GenBank/DDBJ databases">
        <authorList>
            <person name="Webb A."/>
        </authorList>
    </citation>
    <scope>NUCLEOTIDE SEQUENCE</scope>
    <source>
        <strain evidence="1">Pf2</strain>
    </source>
</reference>
<comment type="caution">
    <text evidence="1">The sequence shown here is derived from an EMBL/GenBank/DDBJ whole genome shotgun (WGS) entry which is preliminary data.</text>
</comment>
<protein>
    <submittedName>
        <fullName evidence="1">Uncharacterized protein</fullName>
    </submittedName>
</protein>
<gene>
    <name evidence="1" type="ORF">PFR002_LOCUS7891</name>
    <name evidence="2" type="ORF">PFR002_LOCUS7893</name>
</gene>
<name>A0AAV0UG24_9STRA</name>
<accession>A0AAV0UG24</accession>